<sequence>MPFWSTIPCTFSSLPTFTDPAYVLKAGDIVFHVTAGKNDAVKIGHTLLTAPKKTTLMVHSTAECGVFSSHLNEKRSFIIFRFTGDNSPSDKAARLAMSWSRGNYLPNQHKDYAEFNEQTSPEVGYLNSRLTI</sequence>
<reference evidence="2" key="1">
    <citation type="journal article" date="2019" name="Int. J. Syst. Evol. Microbiol.">
        <title>The Global Catalogue of Microorganisms (GCM) 10K type strain sequencing project: providing services to taxonomists for standard genome sequencing and annotation.</title>
        <authorList>
            <consortium name="The Broad Institute Genomics Platform"/>
            <consortium name="The Broad Institute Genome Sequencing Center for Infectious Disease"/>
            <person name="Wu L."/>
            <person name="Ma J."/>
        </authorList>
    </citation>
    <scope>NUCLEOTIDE SEQUENCE [LARGE SCALE GENOMIC DNA]</scope>
    <source>
        <strain evidence="2">JCM 17805</strain>
    </source>
</reference>
<organism evidence="1 2">
    <name type="scientific">Kistimonas scapharcae</name>
    <dbReference type="NCBI Taxonomy" id="1036133"/>
    <lineage>
        <taxon>Bacteria</taxon>
        <taxon>Pseudomonadati</taxon>
        <taxon>Pseudomonadota</taxon>
        <taxon>Gammaproteobacteria</taxon>
        <taxon>Oceanospirillales</taxon>
        <taxon>Endozoicomonadaceae</taxon>
        <taxon>Kistimonas</taxon>
    </lineage>
</organism>
<proteinExistence type="predicted"/>
<name>A0ABP8V2S3_9GAMM</name>
<evidence type="ECO:0000313" key="2">
    <source>
        <dbReference type="Proteomes" id="UP001500604"/>
    </source>
</evidence>
<protein>
    <submittedName>
        <fullName evidence="1">Uncharacterized protein</fullName>
    </submittedName>
</protein>
<accession>A0ABP8V2S3</accession>
<keyword evidence="2" id="KW-1185">Reference proteome</keyword>
<dbReference type="Proteomes" id="UP001500604">
    <property type="component" value="Unassembled WGS sequence"/>
</dbReference>
<comment type="caution">
    <text evidence="1">The sequence shown here is derived from an EMBL/GenBank/DDBJ whole genome shotgun (WGS) entry which is preliminary data.</text>
</comment>
<gene>
    <name evidence="1" type="ORF">GCM10023116_24700</name>
</gene>
<evidence type="ECO:0000313" key="1">
    <source>
        <dbReference type="EMBL" id="GAA4650187.1"/>
    </source>
</evidence>
<dbReference type="EMBL" id="BAABFL010000371">
    <property type="protein sequence ID" value="GAA4650187.1"/>
    <property type="molecule type" value="Genomic_DNA"/>
</dbReference>